<evidence type="ECO:0000313" key="1">
    <source>
        <dbReference type="EMBL" id="QEE28179.1"/>
    </source>
</evidence>
<dbReference type="EMBL" id="CP042806">
    <property type="protein sequence ID" value="QEE28179.1"/>
    <property type="molecule type" value="Genomic_DNA"/>
</dbReference>
<dbReference type="KEGG" id="talb:FTW19_09335"/>
<gene>
    <name evidence="1" type="ORF">FTW19_09335</name>
</gene>
<dbReference type="AlphaFoldDB" id="A0A5B9E8Q7"/>
<proteinExistence type="predicted"/>
<evidence type="ECO:0000313" key="2">
    <source>
        <dbReference type="Proteomes" id="UP000321820"/>
    </source>
</evidence>
<keyword evidence="2" id="KW-1185">Reference proteome</keyword>
<name>A0A5B9E8Q7_9BACT</name>
<sequence length="400" mass="44717">MGFQANVLKVMIASPSDVADEREIVTNVLYQWNNANAVTRELVLQPVKWETHSSPQMGAPAQSLLNEHLLLDADIVVSIFGTRIGTATADFISGSVEEIKRHVAAGKLAMLYFSHVPVDPHAIDPKQWAALQAFKEECRASGLYAEYASHEQLRTDFGHHLAIALNRPQYLWLTKPNAEVELKEPDLDYNERRLILETADDRNGQIIAGTTMEGFYVQANGKNFVEDTPRSSATWKRVLSNLVQLGYLHQESEEIYELTEDGFARADKEISIAPLELSLSFAGTPNRQLLCVESNKPIIVKQVEFLTSSEAKISDMQIGSENAKEHSVVLDHAKIISLFNTPRPDMNYSDHSGPAALRLVIEVNGRRNEVLLPIMLQPKFVSNTQWIELSGSKVFVLKDI</sequence>
<dbReference type="Proteomes" id="UP000321820">
    <property type="component" value="Chromosome"/>
</dbReference>
<dbReference type="OrthoDB" id="6249026at2"/>
<evidence type="ECO:0008006" key="3">
    <source>
        <dbReference type="Google" id="ProtNLM"/>
    </source>
</evidence>
<reference evidence="1 2" key="1">
    <citation type="submission" date="2019-08" db="EMBL/GenBank/DDBJ databases">
        <title>Complete genome sequence of Terriglobus albidus strain ORNL.</title>
        <authorList>
            <person name="Podar M."/>
        </authorList>
    </citation>
    <scope>NUCLEOTIDE SEQUENCE [LARGE SCALE GENOMIC DNA]</scope>
    <source>
        <strain evidence="1 2">ORNL</strain>
    </source>
</reference>
<protein>
    <recommendedName>
        <fullName evidence="3">DUF4062 domain-containing protein</fullName>
    </recommendedName>
</protein>
<dbReference type="RefSeq" id="WP_147647369.1">
    <property type="nucleotide sequence ID" value="NZ_CP042806.1"/>
</dbReference>
<organism evidence="1 2">
    <name type="scientific">Terriglobus albidus</name>
    <dbReference type="NCBI Taxonomy" id="1592106"/>
    <lineage>
        <taxon>Bacteria</taxon>
        <taxon>Pseudomonadati</taxon>
        <taxon>Acidobacteriota</taxon>
        <taxon>Terriglobia</taxon>
        <taxon>Terriglobales</taxon>
        <taxon>Acidobacteriaceae</taxon>
        <taxon>Terriglobus</taxon>
    </lineage>
</organism>
<accession>A0A5B9E8Q7</accession>